<dbReference type="CDD" id="cd01392">
    <property type="entry name" value="HTH_LacI"/>
    <property type="match status" value="1"/>
</dbReference>
<dbReference type="Pfam" id="PF00532">
    <property type="entry name" value="Peripla_BP_1"/>
    <property type="match status" value="1"/>
</dbReference>
<reference evidence="5 6" key="1">
    <citation type="submission" date="2019-01" db="EMBL/GenBank/DDBJ databases">
        <title>Genome sequence of the Antarctic species Gelidibacter gilvus ACAM 158(T).</title>
        <authorList>
            <person name="Bowman J.P."/>
        </authorList>
    </citation>
    <scope>NUCLEOTIDE SEQUENCE [LARGE SCALE GENOMIC DNA]</scope>
    <source>
        <strain evidence="5 6">IC158</strain>
    </source>
</reference>
<dbReference type="PROSITE" id="PS50932">
    <property type="entry name" value="HTH_LACI_2"/>
    <property type="match status" value="1"/>
</dbReference>
<organism evidence="5 6">
    <name type="scientific">Gelidibacter gilvus</name>
    <dbReference type="NCBI Taxonomy" id="59602"/>
    <lineage>
        <taxon>Bacteria</taxon>
        <taxon>Pseudomonadati</taxon>
        <taxon>Bacteroidota</taxon>
        <taxon>Flavobacteriia</taxon>
        <taxon>Flavobacteriales</taxon>
        <taxon>Flavobacteriaceae</taxon>
        <taxon>Gelidibacter</taxon>
    </lineage>
</organism>
<dbReference type="OrthoDB" id="9768806at2"/>
<evidence type="ECO:0000256" key="2">
    <source>
        <dbReference type="ARBA" id="ARBA00023125"/>
    </source>
</evidence>
<dbReference type="Gene3D" id="3.40.50.2300">
    <property type="match status" value="2"/>
</dbReference>
<gene>
    <name evidence="5" type="ORF">ESZ48_06105</name>
</gene>
<dbReference type="GO" id="GO:0003700">
    <property type="term" value="F:DNA-binding transcription factor activity"/>
    <property type="evidence" value="ECO:0007669"/>
    <property type="project" value="TreeGrafter"/>
</dbReference>
<proteinExistence type="predicted"/>
<name>A0A4Q0XL44_9FLAO</name>
<evidence type="ECO:0000256" key="3">
    <source>
        <dbReference type="ARBA" id="ARBA00023163"/>
    </source>
</evidence>
<dbReference type="AlphaFoldDB" id="A0A4Q0XL44"/>
<keyword evidence="6" id="KW-1185">Reference proteome</keyword>
<dbReference type="PANTHER" id="PTHR30146">
    <property type="entry name" value="LACI-RELATED TRANSCRIPTIONAL REPRESSOR"/>
    <property type="match status" value="1"/>
</dbReference>
<evidence type="ECO:0000313" key="5">
    <source>
        <dbReference type="EMBL" id="RXJ51437.1"/>
    </source>
</evidence>
<dbReference type="PANTHER" id="PTHR30146:SF109">
    <property type="entry name" value="HTH-TYPE TRANSCRIPTIONAL REGULATOR GALS"/>
    <property type="match status" value="1"/>
</dbReference>
<dbReference type="Proteomes" id="UP000289792">
    <property type="component" value="Unassembled WGS sequence"/>
</dbReference>
<evidence type="ECO:0000256" key="1">
    <source>
        <dbReference type="ARBA" id="ARBA00023015"/>
    </source>
</evidence>
<feature type="domain" description="HTH lacI-type" evidence="4">
    <location>
        <begin position="2"/>
        <end position="56"/>
    </location>
</feature>
<dbReference type="SUPFAM" id="SSF47413">
    <property type="entry name" value="lambda repressor-like DNA-binding domains"/>
    <property type="match status" value="1"/>
</dbReference>
<keyword evidence="1" id="KW-0805">Transcription regulation</keyword>
<dbReference type="RefSeq" id="WP_129016435.1">
    <property type="nucleotide sequence ID" value="NZ_SDDZ01000002.1"/>
</dbReference>
<dbReference type="EMBL" id="SDDZ01000002">
    <property type="protein sequence ID" value="RXJ51437.1"/>
    <property type="molecule type" value="Genomic_DNA"/>
</dbReference>
<protein>
    <submittedName>
        <fullName evidence="5">LacI family transcriptional regulator</fullName>
    </submittedName>
</protein>
<comment type="caution">
    <text evidence="5">The sequence shown here is derived from an EMBL/GenBank/DDBJ whole genome shotgun (WGS) entry which is preliminary data.</text>
</comment>
<sequence length="335" mass="37288">MVTLKHLAEQLNVSVSTVSKALNDSPEIGKDTIQRVKELAQHLNYQPNKMALSLKSNKTNTLGVIIPDILNHFFAKALYAIEMEAAKQGYNIITCVSNELLSKEENSLQLLSNGSVDGFIMSLAEETQVKNNTAHISKVLDREMPMVLFDRVCDDLECDKVIIDDFGAAYEATKHLLKEGRKYIVLVSDIEDLSVGKLRTNGYLKALEEDKRYKQEPVVVSVTKDDDLEQVIDHLFLSNEKVDGILSIDNTSGVVALHKALKKGYSIPEKLSIIGFSDKNVLVFTEPKLSTISQHTFDIGKASVKLIIDRLNQKSKTEPVTTTIKTKLVLRGTTK</sequence>
<keyword evidence="3" id="KW-0804">Transcription</keyword>
<dbReference type="InterPro" id="IPR000843">
    <property type="entry name" value="HTH_LacI"/>
</dbReference>
<dbReference type="Gene3D" id="1.10.260.40">
    <property type="entry name" value="lambda repressor-like DNA-binding domains"/>
    <property type="match status" value="1"/>
</dbReference>
<dbReference type="SUPFAM" id="SSF53822">
    <property type="entry name" value="Periplasmic binding protein-like I"/>
    <property type="match status" value="1"/>
</dbReference>
<dbReference type="CDD" id="cd06267">
    <property type="entry name" value="PBP1_LacI_sugar_binding-like"/>
    <property type="match status" value="1"/>
</dbReference>
<evidence type="ECO:0000259" key="4">
    <source>
        <dbReference type="PROSITE" id="PS50932"/>
    </source>
</evidence>
<dbReference type="Pfam" id="PF00356">
    <property type="entry name" value="LacI"/>
    <property type="match status" value="1"/>
</dbReference>
<keyword evidence="2" id="KW-0238">DNA-binding</keyword>
<dbReference type="InterPro" id="IPR028082">
    <property type="entry name" value="Peripla_BP_I"/>
</dbReference>
<accession>A0A4Q0XL44</accession>
<dbReference type="GO" id="GO:0000976">
    <property type="term" value="F:transcription cis-regulatory region binding"/>
    <property type="evidence" value="ECO:0007669"/>
    <property type="project" value="TreeGrafter"/>
</dbReference>
<dbReference type="InterPro" id="IPR010982">
    <property type="entry name" value="Lambda_DNA-bd_dom_sf"/>
</dbReference>
<dbReference type="SMART" id="SM00354">
    <property type="entry name" value="HTH_LACI"/>
    <property type="match status" value="1"/>
</dbReference>
<dbReference type="InterPro" id="IPR001761">
    <property type="entry name" value="Peripla_BP/Lac1_sug-bd_dom"/>
</dbReference>
<evidence type="ECO:0000313" key="6">
    <source>
        <dbReference type="Proteomes" id="UP000289792"/>
    </source>
</evidence>